<dbReference type="EMBL" id="JH159154">
    <property type="protein sequence ID" value="EGZ17916.1"/>
    <property type="molecule type" value="Genomic_DNA"/>
</dbReference>
<proteinExistence type="predicted"/>
<feature type="non-terminal residue" evidence="1">
    <location>
        <position position="1"/>
    </location>
</feature>
<dbReference type="GeneID" id="20650500"/>
<evidence type="ECO:0000313" key="1">
    <source>
        <dbReference type="EMBL" id="EGZ17916.1"/>
    </source>
</evidence>
<dbReference type="KEGG" id="psoj:PHYSODRAFT_375482"/>
<gene>
    <name evidence="1" type="ORF">PHYSODRAFT_375482</name>
</gene>
<dbReference type="InParanoid" id="G4ZF04"/>
<feature type="non-terminal residue" evidence="1">
    <location>
        <position position="135"/>
    </location>
</feature>
<dbReference type="RefSeq" id="XP_009526974.1">
    <property type="nucleotide sequence ID" value="XM_009528679.1"/>
</dbReference>
<protein>
    <submittedName>
        <fullName evidence="1">Uncharacterized protein</fullName>
    </submittedName>
</protein>
<dbReference type="AlphaFoldDB" id="G4ZF04"/>
<dbReference type="STRING" id="1094619.G4ZF04"/>
<name>G4ZF04_PHYSP</name>
<organism evidence="1 2">
    <name type="scientific">Phytophthora sojae (strain P6497)</name>
    <name type="common">Soybean stem and root rot agent</name>
    <name type="synonym">Phytophthora megasperma f. sp. glycines</name>
    <dbReference type="NCBI Taxonomy" id="1094619"/>
    <lineage>
        <taxon>Eukaryota</taxon>
        <taxon>Sar</taxon>
        <taxon>Stramenopiles</taxon>
        <taxon>Oomycota</taxon>
        <taxon>Peronosporomycetes</taxon>
        <taxon>Peronosporales</taxon>
        <taxon>Peronosporaceae</taxon>
        <taxon>Phytophthora</taxon>
    </lineage>
</organism>
<sequence length="135" mass="15129">ILDDFGALSGLRVQPQKSVLMGLNTYGNPQRWNGFPVLSPAATTRQLGYWVGNLMSASANWNIRLEKLQRRLCIATSISNSVAQRVLLFNVVALPGILYTGKQFIPSKATLRQLTNLQKQFVWNSKTTTEPTRHK</sequence>
<dbReference type="OMA" id="WARSESH"/>
<reference evidence="1 2" key="1">
    <citation type="journal article" date="2006" name="Science">
        <title>Phytophthora genome sequences uncover evolutionary origins and mechanisms of pathogenesis.</title>
        <authorList>
            <person name="Tyler B.M."/>
            <person name="Tripathy S."/>
            <person name="Zhang X."/>
            <person name="Dehal P."/>
            <person name="Jiang R.H."/>
            <person name="Aerts A."/>
            <person name="Arredondo F.D."/>
            <person name="Baxter L."/>
            <person name="Bensasson D."/>
            <person name="Beynon J.L."/>
            <person name="Chapman J."/>
            <person name="Damasceno C.M."/>
            <person name="Dorrance A.E."/>
            <person name="Dou D."/>
            <person name="Dickerman A.W."/>
            <person name="Dubchak I.L."/>
            <person name="Garbelotto M."/>
            <person name="Gijzen M."/>
            <person name="Gordon S.G."/>
            <person name="Govers F."/>
            <person name="Grunwald N.J."/>
            <person name="Huang W."/>
            <person name="Ivors K.L."/>
            <person name="Jones R.W."/>
            <person name="Kamoun S."/>
            <person name="Krampis K."/>
            <person name="Lamour K.H."/>
            <person name="Lee M.K."/>
            <person name="McDonald W.H."/>
            <person name="Medina M."/>
            <person name="Meijer H.J."/>
            <person name="Nordberg E.K."/>
            <person name="Maclean D.J."/>
            <person name="Ospina-Giraldo M.D."/>
            <person name="Morris P.F."/>
            <person name="Phuntumart V."/>
            <person name="Putnam N.H."/>
            <person name="Rash S."/>
            <person name="Rose J.K."/>
            <person name="Sakihama Y."/>
            <person name="Salamov A.A."/>
            <person name="Savidor A."/>
            <person name="Scheuring C.F."/>
            <person name="Smith B.M."/>
            <person name="Sobral B.W."/>
            <person name="Terry A."/>
            <person name="Torto-Alalibo T.A."/>
            <person name="Win J."/>
            <person name="Xu Z."/>
            <person name="Zhang H."/>
            <person name="Grigoriev I.V."/>
            <person name="Rokhsar D.S."/>
            <person name="Boore J.L."/>
        </authorList>
    </citation>
    <scope>NUCLEOTIDE SEQUENCE [LARGE SCALE GENOMIC DNA]</scope>
    <source>
        <strain evidence="1 2">P6497</strain>
    </source>
</reference>
<dbReference type="Proteomes" id="UP000002640">
    <property type="component" value="Unassembled WGS sequence"/>
</dbReference>
<keyword evidence="2" id="KW-1185">Reference proteome</keyword>
<evidence type="ECO:0000313" key="2">
    <source>
        <dbReference type="Proteomes" id="UP000002640"/>
    </source>
</evidence>
<accession>G4ZF04</accession>